<accession>F4RX38</accession>
<keyword evidence="3" id="KW-1185">Reference proteome</keyword>
<dbReference type="RefSeq" id="XP_007413690.1">
    <property type="nucleotide sequence ID" value="XM_007413628.1"/>
</dbReference>
<evidence type="ECO:0008006" key="4">
    <source>
        <dbReference type="Google" id="ProtNLM"/>
    </source>
</evidence>
<evidence type="ECO:0000313" key="3">
    <source>
        <dbReference type="Proteomes" id="UP000001072"/>
    </source>
</evidence>
<reference evidence="3" key="1">
    <citation type="journal article" date="2011" name="Proc. Natl. Acad. Sci. U.S.A.">
        <title>Obligate biotrophy features unraveled by the genomic analysis of rust fungi.</title>
        <authorList>
            <person name="Duplessis S."/>
            <person name="Cuomo C.A."/>
            <person name="Lin Y.-C."/>
            <person name="Aerts A."/>
            <person name="Tisserant E."/>
            <person name="Veneault-Fourrey C."/>
            <person name="Joly D.L."/>
            <person name="Hacquard S."/>
            <person name="Amselem J."/>
            <person name="Cantarel B.L."/>
            <person name="Chiu R."/>
            <person name="Coutinho P.M."/>
            <person name="Feau N."/>
            <person name="Field M."/>
            <person name="Frey P."/>
            <person name="Gelhaye E."/>
            <person name="Goldberg J."/>
            <person name="Grabherr M.G."/>
            <person name="Kodira C.D."/>
            <person name="Kohler A."/>
            <person name="Kuees U."/>
            <person name="Lindquist E.A."/>
            <person name="Lucas S.M."/>
            <person name="Mago R."/>
            <person name="Mauceli E."/>
            <person name="Morin E."/>
            <person name="Murat C."/>
            <person name="Pangilinan J.L."/>
            <person name="Park R."/>
            <person name="Pearson M."/>
            <person name="Quesneville H."/>
            <person name="Rouhier N."/>
            <person name="Sakthikumar S."/>
            <person name="Salamov A.A."/>
            <person name="Schmutz J."/>
            <person name="Selles B."/>
            <person name="Shapiro H."/>
            <person name="Tanguay P."/>
            <person name="Tuskan G.A."/>
            <person name="Henrissat B."/>
            <person name="Van de Peer Y."/>
            <person name="Rouze P."/>
            <person name="Ellis J.G."/>
            <person name="Dodds P.N."/>
            <person name="Schein J.E."/>
            <person name="Zhong S."/>
            <person name="Hamelin R.C."/>
            <person name="Grigoriev I.V."/>
            <person name="Szabo L.J."/>
            <person name="Martin F."/>
        </authorList>
    </citation>
    <scope>NUCLEOTIDE SEQUENCE [LARGE SCALE GENOMIC DNA]</scope>
    <source>
        <strain evidence="3">98AG31 / pathotype 3-4-7</strain>
    </source>
</reference>
<dbReference type="GeneID" id="18923817"/>
<name>F4RX38_MELLP</name>
<protein>
    <recommendedName>
        <fullName evidence="4">Secreted protein</fullName>
    </recommendedName>
</protein>
<evidence type="ECO:0000313" key="2">
    <source>
        <dbReference type="EMBL" id="EGG02897.1"/>
    </source>
</evidence>
<dbReference type="VEuPathDB" id="FungiDB:MELLADRAFT_109631"/>
<evidence type="ECO:0000256" key="1">
    <source>
        <dbReference type="SAM" id="SignalP"/>
    </source>
</evidence>
<organism evidence="3">
    <name type="scientific">Melampsora larici-populina (strain 98AG31 / pathotype 3-4-7)</name>
    <name type="common">Poplar leaf rust fungus</name>
    <dbReference type="NCBI Taxonomy" id="747676"/>
    <lineage>
        <taxon>Eukaryota</taxon>
        <taxon>Fungi</taxon>
        <taxon>Dikarya</taxon>
        <taxon>Basidiomycota</taxon>
        <taxon>Pucciniomycotina</taxon>
        <taxon>Pucciniomycetes</taxon>
        <taxon>Pucciniales</taxon>
        <taxon>Melampsoraceae</taxon>
        <taxon>Melampsora</taxon>
    </lineage>
</organism>
<dbReference type="HOGENOM" id="CLU_1094727_0_0_1"/>
<dbReference type="KEGG" id="mlr:MELLADRAFT_109631"/>
<dbReference type="eggNOG" id="ENOG502T0JJ">
    <property type="taxonomic scope" value="Eukaryota"/>
</dbReference>
<dbReference type="AlphaFoldDB" id="F4RX38"/>
<feature type="signal peptide" evidence="1">
    <location>
        <begin position="1"/>
        <end position="18"/>
    </location>
</feature>
<sequence>MTIPVSILAIVFNLHVQSSFILNDVHEILDSGGGYDLGGVWRPHTGRSEVVFNNYPDYYSGADMAYCQPGFMSAYDPMLLGDYYNCPTDYYGSYESLAMYEEQLRLMNISQAERLARWNSRLQFEELCEEERALRYQMMAEEERIRLGLMGSSYWGSRYGGYGYGGFPISGTMSSWGTSRLPLSSGLASRYRPRYGSGMRGVGYGYGSGSLCGSTYGPASGGYPQDLISGYSGRGRLGLTTGSVASNMFNAQIDEAKRLRRHAREYARQTRRQLAY</sequence>
<dbReference type="EMBL" id="GL883127">
    <property type="protein sequence ID" value="EGG02897.1"/>
    <property type="molecule type" value="Genomic_DNA"/>
</dbReference>
<dbReference type="OrthoDB" id="2505162at2759"/>
<dbReference type="Proteomes" id="UP000001072">
    <property type="component" value="Unassembled WGS sequence"/>
</dbReference>
<dbReference type="InParanoid" id="F4RX38"/>
<feature type="chain" id="PRO_5003321112" description="Secreted protein" evidence="1">
    <location>
        <begin position="19"/>
        <end position="276"/>
    </location>
</feature>
<proteinExistence type="predicted"/>
<gene>
    <name evidence="2" type="ORF">MELLADRAFT_109631</name>
</gene>
<keyword evidence="1" id="KW-0732">Signal</keyword>